<dbReference type="Proteomes" id="UP000030752">
    <property type="component" value="Unassembled WGS sequence"/>
</dbReference>
<dbReference type="AlphaFoldDB" id="W2S7R9"/>
<comment type="cofactor">
    <cofactor evidence="1">
        <name>Mn(2+)</name>
        <dbReference type="ChEBI" id="CHEBI:29035"/>
    </cofactor>
</comment>
<sequence>MLPFARYPSLRSYLRFVRDVVFQQSVNGVSEGAPSRITLVMGNPSADLDSFISAVTLSYFYNHAAHTRDTIFIPLLNMPKTPSTDLWRLRPEFGVALRLATAKAKEQPSDSQAREQEKELLNQVLTVKDLLDWDDTRPELKDVFRPDLAESTSSKQQIILVDHNAPSVTVPKVPSSAILAGLEIVGCIDHHMEENVVPQEADPRIVTTGIGSCTTLVVNHLRKSRIWPGVLDDEQTTAIRELARLALAPILVDTHNLKASGEKCSDLDRGTTGALEVEISSSTMFGVKSNWNRDNFYDPIIGAKLTALDLLNAQEMFERDYKSWIEGSIEIGISSLVRPIPWLVDHVGGADKLAAEIRTFANRMQDEQTADGVVFDVFVLLTPGADRGKEVLLVTFSEKAAKSIEVFEQKSESLGLQTWDNERSDEVSSSLKDEFGEGYKIWWMTQREKTRKQGAPLVREAVAAIQK</sequence>
<dbReference type="SUPFAM" id="SSF64182">
    <property type="entry name" value="DHH phosphoesterases"/>
    <property type="match status" value="1"/>
</dbReference>
<evidence type="ECO:0000313" key="6">
    <source>
        <dbReference type="EMBL" id="ETN44680.1"/>
    </source>
</evidence>
<protein>
    <recommendedName>
        <fullName evidence="5">DHHA2 domain-containing protein</fullName>
    </recommendedName>
</protein>
<dbReference type="VEuPathDB" id="FungiDB:HMPREF1541_10350"/>
<dbReference type="PANTHER" id="PTHR12112">
    <property type="entry name" value="BNIP - RELATED"/>
    <property type="match status" value="1"/>
</dbReference>
<dbReference type="InterPro" id="IPR001667">
    <property type="entry name" value="DDH_dom"/>
</dbReference>
<dbReference type="InterPro" id="IPR004097">
    <property type="entry name" value="DHHA2"/>
</dbReference>
<feature type="domain" description="DHHA2" evidence="5">
    <location>
        <begin position="297"/>
        <end position="462"/>
    </location>
</feature>
<dbReference type="FunCoup" id="W2S7R9">
    <property type="interactions" value="224"/>
</dbReference>
<keyword evidence="4" id="KW-0464">Manganese</keyword>
<evidence type="ECO:0000256" key="4">
    <source>
        <dbReference type="ARBA" id="ARBA00023211"/>
    </source>
</evidence>
<dbReference type="GeneID" id="19977689"/>
<dbReference type="RefSeq" id="XP_008713243.1">
    <property type="nucleotide sequence ID" value="XM_008715021.1"/>
</dbReference>
<keyword evidence="2" id="KW-0479">Metal-binding</keyword>
<dbReference type="STRING" id="1220924.W2S7R9"/>
<keyword evidence="3" id="KW-0378">Hydrolase</keyword>
<keyword evidence="7" id="KW-1185">Reference proteome</keyword>
<evidence type="ECO:0000256" key="3">
    <source>
        <dbReference type="ARBA" id="ARBA00022801"/>
    </source>
</evidence>
<dbReference type="Gene3D" id="3.10.310.20">
    <property type="entry name" value="DHHA2 domain"/>
    <property type="match status" value="1"/>
</dbReference>
<dbReference type="GO" id="GO:0004309">
    <property type="term" value="F:exopolyphosphatase activity"/>
    <property type="evidence" value="ECO:0007669"/>
    <property type="project" value="TreeGrafter"/>
</dbReference>
<dbReference type="Gene3D" id="3.90.1640.10">
    <property type="entry name" value="inorganic pyrophosphatase (n-terminal core)"/>
    <property type="match status" value="1"/>
</dbReference>
<gene>
    <name evidence="6" type="ORF">HMPREF1541_10350</name>
</gene>
<dbReference type="InterPro" id="IPR038763">
    <property type="entry name" value="DHH_sf"/>
</dbReference>
<dbReference type="PANTHER" id="PTHR12112:SF39">
    <property type="entry name" value="EG:152A3.5 PROTEIN (FBGN0003116_PN PROTEIN)"/>
    <property type="match status" value="1"/>
</dbReference>
<evidence type="ECO:0000256" key="2">
    <source>
        <dbReference type="ARBA" id="ARBA00022723"/>
    </source>
</evidence>
<dbReference type="GO" id="GO:0046872">
    <property type="term" value="F:metal ion binding"/>
    <property type="evidence" value="ECO:0007669"/>
    <property type="project" value="UniProtKB-KW"/>
</dbReference>
<dbReference type="Pfam" id="PF02833">
    <property type="entry name" value="DHHA2"/>
    <property type="match status" value="1"/>
</dbReference>
<reference evidence="6 7" key="1">
    <citation type="submission" date="2013-03" db="EMBL/GenBank/DDBJ databases">
        <title>The Genome Sequence of Phialophora europaea CBS 101466.</title>
        <authorList>
            <consortium name="The Broad Institute Genomics Platform"/>
            <person name="Cuomo C."/>
            <person name="de Hoog S."/>
            <person name="Gorbushina A."/>
            <person name="Walker B."/>
            <person name="Young S.K."/>
            <person name="Zeng Q."/>
            <person name="Gargeya S."/>
            <person name="Fitzgerald M."/>
            <person name="Haas B."/>
            <person name="Abouelleil A."/>
            <person name="Allen A.W."/>
            <person name="Alvarado L."/>
            <person name="Arachchi H.M."/>
            <person name="Berlin A.M."/>
            <person name="Chapman S.B."/>
            <person name="Gainer-Dewar J."/>
            <person name="Goldberg J."/>
            <person name="Griggs A."/>
            <person name="Gujja S."/>
            <person name="Hansen M."/>
            <person name="Howarth C."/>
            <person name="Imamovic A."/>
            <person name="Ireland A."/>
            <person name="Larimer J."/>
            <person name="McCowan C."/>
            <person name="Murphy C."/>
            <person name="Pearson M."/>
            <person name="Poon T.W."/>
            <person name="Priest M."/>
            <person name="Roberts A."/>
            <person name="Saif S."/>
            <person name="Shea T."/>
            <person name="Sisk P."/>
            <person name="Sykes S."/>
            <person name="Wortman J."/>
            <person name="Nusbaum C."/>
            <person name="Birren B."/>
        </authorList>
    </citation>
    <scope>NUCLEOTIDE SEQUENCE [LARGE SCALE GENOMIC DNA]</scope>
    <source>
        <strain evidence="6 7">CBS 101466</strain>
    </source>
</reference>
<name>W2S7R9_CYPE1</name>
<evidence type="ECO:0000259" key="5">
    <source>
        <dbReference type="SMART" id="SM01131"/>
    </source>
</evidence>
<proteinExistence type="predicted"/>
<dbReference type="GO" id="GO:0005737">
    <property type="term" value="C:cytoplasm"/>
    <property type="evidence" value="ECO:0007669"/>
    <property type="project" value="InterPro"/>
</dbReference>
<dbReference type="InParanoid" id="W2S7R9"/>
<dbReference type="HOGENOM" id="CLU_019358_1_0_1"/>
<dbReference type="eggNOG" id="KOG4129">
    <property type="taxonomic scope" value="Eukaryota"/>
</dbReference>
<evidence type="ECO:0000313" key="7">
    <source>
        <dbReference type="Proteomes" id="UP000030752"/>
    </source>
</evidence>
<dbReference type="InterPro" id="IPR038222">
    <property type="entry name" value="DHHA2_dom_sf"/>
</dbReference>
<dbReference type="Pfam" id="PF01368">
    <property type="entry name" value="DHH"/>
    <property type="match status" value="1"/>
</dbReference>
<dbReference type="SMART" id="SM01131">
    <property type="entry name" value="DHHA2"/>
    <property type="match status" value="1"/>
</dbReference>
<organism evidence="6 7">
    <name type="scientific">Cyphellophora europaea (strain CBS 101466)</name>
    <name type="common">Phialophora europaea</name>
    <dbReference type="NCBI Taxonomy" id="1220924"/>
    <lineage>
        <taxon>Eukaryota</taxon>
        <taxon>Fungi</taxon>
        <taxon>Dikarya</taxon>
        <taxon>Ascomycota</taxon>
        <taxon>Pezizomycotina</taxon>
        <taxon>Eurotiomycetes</taxon>
        <taxon>Chaetothyriomycetidae</taxon>
        <taxon>Chaetothyriales</taxon>
        <taxon>Cyphellophoraceae</taxon>
        <taxon>Cyphellophora</taxon>
    </lineage>
</organism>
<dbReference type="EMBL" id="KB822714">
    <property type="protein sequence ID" value="ETN44680.1"/>
    <property type="molecule type" value="Genomic_DNA"/>
</dbReference>
<dbReference type="OrthoDB" id="374045at2759"/>
<accession>W2S7R9</accession>
<evidence type="ECO:0000256" key="1">
    <source>
        <dbReference type="ARBA" id="ARBA00001936"/>
    </source>
</evidence>